<dbReference type="Pfam" id="PF00563">
    <property type="entry name" value="EAL"/>
    <property type="match status" value="1"/>
</dbReference>
<organism evidence="2 3">
    <name type="scientific">Kumtagia ephedrae</name>
    <dbReference type="NCBI Taxonomy" id="2116701"/>
    <lineage>
        <taxon>Bacteria</taxon>
        <taxon>Pseudomonadati</taxon>
        <taxon>Pseudomonadota</taxon>
        <taxon>Alphaproteobacteria</taxon>
        <taxon>Hyphomicrobiales</taxon>
        <taxon>Phyllobacteriaceae</taxon>
        <taxon>Kumtagia</taxon>
    </lineage>
</organism>
<sequence>MSPNQRMLAIMDAIAVDETGLSFGVLDALRLKCAFQPIFARRGPMLVPIAVSAGFVAQRRGQSLGETELAGLSAAERGFMQALGRSLAIRNLAYIGCDDPVFDLVLDLSEDVSDPEDELRLLLDEAALADIAPDRLCFDLTALRSAPCFAALAMRLETSGTPLALDLAAASRREAGSAAVPGLVRIPPAWTRAIVAEPDLLRLLRLLVTTLRRRGAAVQIEGITDEIQLRAAVTAGADRLQGDFLAPVALAGTDFDASPRAFADFIGGSGNVVPLSA</sequence>
<comment type="caution">
    <text evidence="2">The sequence shown here is derived from an EMBL/GenBank/DDBJ whole genome shotgun (WGS) entry which is preliminary data.</text>
</comment>
<gene>
    <name evidence="2" type="ORF">C7I84_11135</name>
</gene>
<dbReference type="RefSeq" id="WP_106772255.1">
    <property type="nucleotide sequence ID" value="NZ_PXYK01000009.1"/>
</dbReference>
<evidence type="ECO:0000259" key="1">
    <source>
        <dbReference type="Pfam" id="PF00563"/>
    </source>
</evidence>
<dbReference type="OrthoDB" id="1673646at2"/>
<dbReference type="Gene3D" id="3.20.20.450">
    <property type="entry name" value="EAL domain"/>
    <property type="match status" value="1"/>
</dbReference>
<keyword evidence="3" id="KW-1185">Reference proteome</keyword>
<dbReference type="InterPro" id="IPR035919">
    <property type="entry name" value="EAL_sf"/>
</dbReference>
<feature type="domain" description="EAL" evidence="1">
    <location>
        <begin position="30"/>
        <end position="247"/>
    </location>
</feature>
<reference evidence="2 3" key="1">
    <citation type="submission" date="2018-03" db="EMBL/GenBank/DDBJ databases">
        <title>The draft genome of Mesorhizobium sp. 6GN-30.</title>
        <authorList>
            <person name="Liu L."/>
            <person name="Li L."/>
            <person name="Wang T."/>
            <person name="Zhang X."/>
            <person name="Liang L."/>
        </authorList>
    </citation>
    <scope>NUCLEOTIDE SEQUENCE [LARGE SCALE GENOMIC DNA]</scope>
    <source>
        <strain evidence="2 3">6GN30</strain>
    </source>
</reference>
<dbReference type="AlphaFoldDB" id="A0A2P7SDF0"/>
<dbReference type="InterPro" id="IPR001633">
    <property type="entry name" value="EAL_dom"/>
</dbReference>
<accession>A0A2P7SDF0</accession>
<dbReference type="Proteomes" id="UP000241229">
    <property type="component" value="Unassembled WGS sequence"/>
</dbReference>
<protein>
    <recommendedName>
        <fullName evidence="1">EAL domain-containing protein</fullName>
    </recommendedName>
</protein>
<name>A0A2P7SDF0_9HYPH</name>
<evidence type="ECO:0000313" key="3">
    <source>
        <dbReference type="Proteomes" id="UP000241229"/>
    </source>
</evidence>
<proteinExistence type="predicted"/>
<dbReference type="SUPFAM" id="SSF141868">
    <property type="entry name" value="EAL domain-like"/>
    <property type="match status" value="1"/>
</dbReference>
<evidence type="ECO:0000313" key="2">
    <source>
        <dbReference type="EMBL" id="PSJ60524.1"/>
    </source>
</evidence>
<dbReference type="EMBL" id="PXYK01000009">
    <property type="protein sequence ID" value="PSJ60524.1"/>
    <property type="molecule type" value="Genomic_DNA"/>
</dbReference>